<dbReference type="EMBL" id="JAUHGV010000004">
    <property type="protein sequence ID" value="MDN4011933.1"/>
    <property type="molecule type" value="Genomic_DNA"/>
</dbReference>
<protein>
    <submittedName>
        <fullName evidence="1">Uncharacterized protein</fullName>
    </submittedName>
</protein>
<reference evidence="1" key="1">
    <citation type="submission" date="2023-06" db="EMBL/GenBank/DDBJ databases">
        <title>Two Chryseobacterium gambrini strains from China.</title>
        <authorList>
            <person name="Zeng J."/>
            <person name="Wu Y."/>
        </authorList>
    </citation>
    <scope>NUCLEOTIDE SEQUENCE</scope>
    <source>
        <strain evidence="1">SQ219</strain>
    </source>
</reference>
<evidence type="ECO:0000313" key="1">
    <source>
        <dbReference type="EMBL" id="MDN4011933.1"/>
    </source>
</evidence>
<organism evidence="1 2">
    <name type="scientific">Chryseobacterium gambrini</name>
    <dbReference type="NCBI Taxonomy" id="373672"/>
    <lineage>
        <taxon>Bacteria</taxon>
        <taxon>Pseudomonadati</taxon>
        <taxon>Bacteroidota</taxon>
        <taxon>Flavobacteriia</taxon>
        <taxon>Flavobacteriales</taxon>
        <taxon>Weeksellaceae</taxon>
        <taxon>Chryseobacterium group</taxon>
        <taxon>Chryseobacterium</taxon>
    </lineage>
</organism>
<dbReference type="AlphaFoldDB" id="A0AAJ1R5D4"/>
<comment type="caution">
    <text evidence="1">The sequence shown here is derived from an EMBL/GenBank/DDBJ whole genome shotgun (WGS) entry which is preliminary data.</text>
</comment>
<gene>
    <name evidence="1" type="ORF">QX233_05650</name>
</gene>
<evidence type="ECO:0000313" key="2">
    <source>
        <dbReference type="Proteomes" id="UP001225933"/>
    </source>
</evidence>
<name>A0AAJ1R5D4_9FLAO</name>
<sequence length="274" mass="33042">MKKIYLIFLLLFLSNFKSQDINRVKIRDSLATAVYDNKMKLSNELITNFKNLDYSKLNKKIIKDIGFKNLKSKNIIFYYNGYCDHYIDDDLFSIHFCAYKTICPAYNQTHFWTEKTIKYILSKYNINLIPYLGYVDSFITDDKPYQTFEEKIKPYYYDNSKDIILTAKKESKGLFIEKYKNPNGSKTEDILPFYYFSNKEEKSELILRKIQGKAENYQSIFISFKNIKDKIVIVRFKYNQDESGEFQDNKYKVYQYKNKKWKEIPPREEYKSTY</sequence>
<accession>A0AAJ1R5D4</accession>
<dbReference type="RefSeq" id="WP_214590933.1">
    <property type="nucleotide sequence ID" value="NZ_JAUHGV010000004.1"/>
</dbReference>
<proteinExistence type="predicted"/>
<dbReference type="Proteomes" id="UP001225933">
    <property type="component" value="Unassembled WGS sequence"/>
</dbReference>